<feature type="compositionally biased region" description="Low complexity" evidence="1">
    <location>
        <begin position="108"/>
        <end position="142"/>
    </location>
</feature>
<name>A0A0N1HT10_LEPSE</name>
<sequence>MRLELGEFAKAARSMHQQTGGIKRTRLMLRLRPYKARKTFVLKATDGRTTLTTRVEHQGQIKLVEALLSDFVSACTCLSVPTAGAQSQSSLPAGAANTAPASNPPAPGKEGAAAGKAGPANSGAAGGHPSSAPHQQHQPQRSNNKQSNKAKKGKRH</sequence>
<proteinExistence type="predicted"/>
<feature type="compositionally biased region" description="Low complexity" evidence="1">
    <location>
        <begin position="92"/>
        <end position="101"/>
    </location>
</feature>
<reference evidence="2 3" key="1">
    <citation type="journal article" date="2015" name="PLoS Pathog.">
        <title>Leptomonas seymouri: Adaptations to the Dixenous Life Cycle Analyzed by Genome Sequencing, Transcriptome Profiling and Co-infection with Leishmania donovani.</title>
        <authorList>
            <person name="Kraeva N."/>
            <person name="Butenko A."/>
            <person name="Hlavacova J."/>
            <person name="Kostygov A."/>
            <person name="Myskova J."/>
            <person name="Grybchuk D."/>
            <person name="Lestinova T."/>
            <person name="Votypka J."/>
            <person name="Volf P."/>
            <person name="Opperdoes F."/>
            <person name="Flegontov P."/>
            <person name="Lukes J."/>
            <person name="Yurchenko V."/>
        </authorList>
    </citation>
    <scope>NUCLEOTIDE SEQUENCE [LARGE SCALE GENOMIC DNA]</scope>
    <source>
        <strain evidence="2 3">ATCC 30220</strain>
    </source>
</reference>
<evidence type="ECO:0008006" key="4">
    <source>
        <dbReference type="Google" id="ProtNLM"/>
    </source>
</evidence>
<dbReference type="OMA" id="QPREGEM"/>
<dbReference type="GO" id="GO:0008312">
    <property type="term" value="F:7S RNA binding"/>
    <property type="evidence" value="ECO:0007669"/>
    <property type="project" value="InterPro"/>
</dbReference>
<dbReference type="OrthoDB" id="273610at2759"/>
<dbReference type="EMBL" id="LJSK01000524">
    <property type="protein sequence ID" value="KPI82818.1"/>
    <property type="molecule type" value="Genomic_DNA"/>
</dbReference>
<dbReference type="Gene3D" id="3.30.720.10">
    <property type="entry name" value="Signal recognition particle alu RNA binding heterodimer, srp9/1"/>
    <property type="match status" value="1"/>
</dbReference>
<evidence type="ECO:0000256" key="1">
    <source>
        <dbReference type="SAM" id="MobiDB-lite"/>
    </source>
</evidence>
<accession>A0A0N1HT10</accession>
<dbReference type="InterPro" id="IPR009018">
    <property type="entry name" value="Signal_recog_particle_SRP9/14"/>
</dbReference>
<comment type="caution">
    <text evidence="2">The sequence shown here is derived from an EMBL/GenBank/DDBJ whole genome shotgun (WGS) entry which is preliminary data.</text>
</comment>
<feature type="region of interest" description="Disordered" evidence="1">
    <location>
        <begin position="83"/>
        <end position="156"/>
    </location>
</feature>
<dbReference type="GO" id="GO:0048500">
    <property type="term" value="C:signal recognition particle"/>
    <property type="evidence" value="ECO:0007669"/>
    <property type="project" value="InterPro"/>
</dbReference>
<dbReference type="Proteomes" id="UP000038009">
    <property type="component" value="Unassembled WGS sequence"/>
</dbReference>
<evidence type="ECO:0000313" key="2">
    <source>
        <dbReference type="EMBL" id="KPI82818.1"/>
    </source>
</evidence>
<dbReference type="AlphaFoldDB" id="A0A0N1HT10"/>
<keyword evidence="3" id="KW-1185">Reference proteome</keyword>
<organism evidence="2 3">
    <name type="scientific">Leptomonas seymouri</name>
    <dbReference type="NCBI Taxonomy" id="5684"/>
    <lineage>
        <taxon>Eukaryota</taxon>
        <taxon>Discoba</taxon>
        <taxon>Euglenozoa</taxon>
        <taxon>Kinetoplastea</taxon>
        <taxon>Metakinetoplastina</taxon>
        <taxon>Trypanosomatida</taxon>
        <taxon>Trypanosomatidae</taxon>
        <taxon>Leishmaniinae</taxon>
        <taxon>Leptomonas</taxon>
    </lineage>
</organism>
<protein>
    <recommendedName>
        <fullName evidence="4">SRP9 domain-containing protein</fullName>
    </recommendedName>
</protein>
<gene>
    <name evidence="2" type="ORF">ABL78_8167</name>
</gene>
<dbReference type="GO" id="GO:0006614">
    <property type="term" value="P:SRP-dependent cotranslational protein targeting to membrane"/>
    <property type="evidence" value="ECO:0007669"/>
    <property type="project" value="InterPro"/>
</dbReference>
<evidence type="ECO:0000313" key="3">
    <source>
        <dbReference type="Proteomes" id="UP000038009"/>
    </source>
</evidence>
<dbReference type="VEuPathDB" id="TriTrypDB:Lsey_0524_0010"/>